<dbReference type="PANTHER" id="PTHR13935">
    <property type="entry name" value="ACHAETE-SCUTE TRANSCRIPTION FACTOR-RELATED"/>
    <property type="match status" value="1"/>
</dbReference>
<dbReference type="Gene3D" id="4.10.280.10">
    <property type="entry name" value="Helix-loop-helix DNA-binding domain"/>
    <property type="match status" value="1"/>
</dbReference>
<proteinExistence type="predicted"/>
<evidence type="ECO:0000256" key="1">
    <source>
        <dbReference type="ARBA" id="ARBA00004123"/>
    </source>
</evidence>
<evidence type="ECO:0000313" key="7">
    <source>
        <dbReference type="EMBL" id="KAA3481504.1"/>
    </source>
</evidence>
<keyword evidence="2" id="KW-0805">Transcription regulation</keyword>
<dbReference type="OrthoDB" id="1935281at2759"/>
<gene>
    <name evidence="7" type="ORF">EPI10_021864</name>
</gene>
<dbReference type="AlphaFoldDB" id="A0A5B6WJL2"/>
<dbReference type="CDD" id="cd18914">
    <property type="entry name" value="bHLH_AtORG2_like"/>
    <property type="match status" value="1"/>
</dbReference>
<evidence type="ECO:0000256" key="3">
    <source>
        <dbReference type="ARBA" id="ARBA00023125"/>
    </source>
</evidence>
<feature type="domain" description="BHLH" evidence="6">
    <location>
        <begin position="1"/>
        <end position="49"/>
    </location>
</feature>
<evidence type="ECO:0000256" key="4">
    <source>
        <dbReference type="ARBA" id="ARBA00023163"/>
    </source>
</evidence>
<organism evidence="7 8">
    <name type="scientific">Gossypium australe</name>
    <dbReference type="NCBI Taxonomy" id="47621"/>
    <lineage>
        <taxon>Eukaryota</taxon>
        <taxon>Viridiplantae</taxon>
        <taxon>Streptophyta</taxon>
        <taxon>Embryophyta</taxon>
        <taxon>Tracheophyta</taxon>
        <taxon>Spermatophyta</taxon>
        <taxon>Magnoliopsida</taxon>
        <taxon>eudicotyledons</taxon>
        <taxon>Gunneridae</taxon>
        <taxon>Pentapetalae</taxon>
        <taxon>rosids</taxon>
        <taxon>malvids</taxon>
        <taxon>Malvales</taxon>
        <taxon>Malvaceae</taxon>
        <taxon>Malvoideae</taxon>
        <taxon>Gossypium</taxon>
    </lineage>
</organism>
<keyword evidence="8" id="KW-1185">Reference proteome</keyword>
<keyword evidence="4" id="KW-0804">Transcription</keyword>
<dbReference type="SUPFAM" id="SSF47459">
    <property type="entry name" value="HLH, helix-loop-helix DNA-binding domain"/>
    <property type="match status" value="1"/>
</dbReference>
<dbReference type="Pfam" id="PF00010">
    <property type="entry name" value="HLH"/>
    <property type="match status" value="1"/>
</dbReference>
<keyword evidence="5" id="KW-0539">Nucleus</keyword>
<evidence type="ECO:0000259" key="6">
    <source>
        <dbReference type="PROSITE" id="PS50888"/>
    </source>
</evidence>
<comment type="subcellular location">
    <subcellularLocation>
        <location evidence="1">Nucleus</location>
    </subcellularLocation>
</comment>
<dbReference type="GO" id="GO:0000981">
    <property type="term" value="F:DNA-binding transcription factor activity, RNA polymerase II-specific"/>
    <property type="evidence" value="ECO:0007669"/>
    <property type="project" value="TreeGrafter"/>
</dbReference>
<protein>
    <submittedName>
        <fullName evidence="7">Disease resistance protein</fullName>
    </submittedName>
</protein>
<dbReference type="GO" id="GO:0090575">
    <property type="term" value="C:RNA polymerase II transcription regulator complex"/>
    <property type="evidence" value="ECO:0007669"/>
    <property type="project" value="TreeGrafter"/>
</dbReference>
<evidence type="ECO:0000313" key="8">
    <source>
        <dbReference type="Proteomes" id="UP000325315"/>
    </source>
</evidence>
<reference evidence="8" key="1">
    <citation type="journal article" date="2019" name="Plant Biotechnol. J.">
        <title>Genome sequencing of the Australian wild diploid species Gossypium australe highlights disease resistance and delayed gland morphogenesis.</title>
        <authorList>
            <person name="Cai Y."/>
            <person name="Cai X."/>
            <person name="Wang Q."/>
            <person name="Wang P."/>
            <person name="Zhang Y."/>
            <person name="Cai C."/>
            <person name="Xu Y."/>
            <person name="Wang K."/>
            <person name="Zhou Z."/>
            <person name="Wang C."/>
            <person name="Geng S."/>
            <person name="Li B."/>
            <person name="Dong Q."/>
            <person name="Hou Y."/>
            <person name="Wang H."/>
            <person name="Ai P."/>
            <person name="Liu Z."/>
            <person name="Yi F."/>
            <person name="Sun M."/>
            <person name="An G."/>
            <person name="Cheng J."/>
            <person name="Zhang Y."/>
            <person name="Shi Q."/>
            <person name="Xie Y."/>
            <person name="Shi X."/>
            <person name="Chang Y."/>
            <person name="Huang F."/>
            <person name="Chen Y."/>
            <person name="Hong S."/>
            <person name="Mi L."/>
            <person name="Sun Q."/>
            <person name="Zhang L."/>
            <person name="Zhou B."/>
            <person name="Peng R."/>
            <person name="Zhang X."/>
            <person name="Liu F."/>
        </authorList>
    </citation>
    <scope>NUCLEOTIDE SEQUENCE [LARGE SCALE GENOMIC DNA]</scope>
    <source>
        <strain evidence="8">cv. PA1801</strain>
    </source>
</reference>
<accession>A0A5B6WJL2</accession>
<sequence>MHRDIERRRRQELATLYASLRNLLPPKYIRGKRSISDQVDGAFSYIKYLKKRIDGLSGKRDELKKGMSMSCIEAFPSSVVVRQSLDGVEIVISDSVGAQALTLSKVLQQLLEEGLDVVNCVSSRTDGALIHTIKYEHHNS</sequence>
<dbReference type="GO" id="GO:0046983">
    <property type="term" value="F:protein dimerization activity"/>
    <property type="evidence" value="ECO:0007669"/>
    <property type="project" value="InterPro"/>
</dbReference>
<keyword evidence="3" id="KW-0238">DNA-binding</keyword>
<dbReference type="InterPro" id="IPR036638">
    <property type="entry name" value="HLH_DNA-bd_sf"/>
</dbReference>
<dbReference type="PROSITE" id="PS50888">
    <property type="entry name" value="BHLH"/>
    <property type="match status" value="1"/>
</dbReference>
<dbReference type="GO" id="GO:0000977">
    <property type="term" value="F:RNA polymerase II transcription regulatory region sequence-specific DNA binding"/>
    <property type="evidence" value="ECO:0007669"/>
    <property type="project" value="TreeGrafter"/>
</dbReference>
<evidence type="ECO:0000256" key="2">
    <source>
        <dbReference type="ARBA" id="ARBA00023015"/>
    </source>
</evidence>
<name>A0A5B6WJL2_9ROSI</name>
<dbReference type="Proteomes" id="UP000325315">
    <property type="component" value="Unassembled WGS sequence"/>
</dbReference>
<dbReference type="EMBL" id="SMMG02000003">
    <property type="protein sequence ID" value="KAA3481504.1"/>
    <property type="molecule type" value="Genomic_DNA"/>
</dbReference>
<evidence type="ECO:0000256" key="5">
    <source>
        <dbReference type="ARBA" id="ARBA00023242"/>
    </source>
</evidence>
<dbReference type="InterPro" id="IPR011598">
    <property type="entry name" value="bHLH_dom"/>
</dbReference>
<dbReference type="InterPro" id="IPR015660">
    <property type="entry name" value="MASH1/Ascl1a-like"/>
</dbReference>
<dbReference type="PANTHER" id="PTHR13935:SF106">
    <property type="entry name" value="ACHAETE-SCUTE COMPLEX PROTEIN T5-RELATED"/>
    <property type="match status" value="1"/>
</dbReference>
<comment type="caution">
    <text evidence="7">The sequence shown here is derived from an EMBL/GenBank/DDBJ whole genome shotgun (WGS) entry which is preliminary data.</text>
</comment>